<dbReference type="HOGENOM" id="CLU_1077358_0_0_9"/>
<dbReference type="Pfam" id="PF08241">
    <property type="entry name" value="Methyltransf_11"/>
    <property type="match status" value="1"/>
</dbReference>
<dbReference type="SUPFAM" id="SSF53335">
    <property type="entry name" value="S-adenosyl-L-methionine-dependent methyltransferases"/>
    <property type="match status" value="1"/>
</dbReference>
<dbReference type="Gene3D" id="3.40.50.150">
    <property type="entry name" value="Vaccinia Virus protein VP39"/>
    <property type="match status" value="1"/>
</dbReference>
<sequence length="224" mass="25340">MPKFDLEERIPLDNIFDSHYAAITYDMSLRRTAVKPHKVAANTILSNCKEGFQLVEVGACTGLTSLYISANFPQIKITGFEENPFLYDVASSNLNLCCWAGAKPDIKYKKNSLTQLPLSDDSADIVFSFGTLHLWENPVAVLKECARICKKDGLVIIEDLNRQINQAFINLLLLYKEVEKSEFLKNLRSTYSKDETLQLLKEAGLDDWIVNTKEINLVISSREV</sequence>
<dbReference type="PANTHER" id="PTHR44068:SF11">
    <property type="entry name" value="GERANYL DIPHOSPHATE 2-C-METHYLTRANSFERASE"/>
    <property type="match status" value="1"/>
</dbReference>
<keyword evidence="1 3" id="KW-0808">Transferase</keyword>
<dbReference type="STRING" id="394503.Ccel_0960"/>
<evidence type="ECO:0000256" key="1">
    <source>
        <dbReference type="ARBA" id="ARBA00022679"/>
    </source>
</evidence>
<dbReference type="eggNOG" id="COG2226">
    <property type="taxonomic scope" value="Bacteria"/>
</dbReference>
<proteinExistence type="predicted"/>
<keyword evidence="3" id="KW-0489">Methyltransferase</keyword>
<evidence type="ECO:0000259" key="2">
    <source>
        <dbReference type="Pfam" id="PF08241"/>
    </source>
</evidence>
<dbReference type="Proteomes" id="UP000001349">
    <property type="component" value="Chromosome"/>
</dbReference>
<dbReference type="CDD" id="cd02440">
    <property type="entry name" value="AdoMet_MTases"/>
    <property type="match status" value="1"/>
</dbReference>
<gene>
    <name evidence="3" type="ordered locus">Ccel_0960</name>
</gene>
<dbReference type="OrthoDB" id="9772751at2"/>
<name>B8I962_RUMCH</name>
<dbReference type="GO" id="GO:0008757">
    <property type="term" value="F:S-adenosylmethionine-dependent methyltransferase activity"/>
    <property type="evidence" value="ECO:0007669"/>
    <property type="project" value="InterPro"/>
</dbReference>
<dbReference type="GO" id="GO:0032259">
    <property type="term" value="P:methylation"/>
    <property type="evidence" value="ECO:0007669"/>
    <property type="project" value="UniProtKB-KW"/>
</dbReference>
<organism evidence="3 4">
    <name type="scientific">Ruminiclostridium cellulolyticum (strain ATCC 35319 / DSM 5812 / JCM 6584 / H10)</name>
    <name type="common">Clostridium cellulolyticum</name>
    <dbReference type="NCBI Taxonomy" id="394503"/>
    <lineage>
        <taxon>Bacteria</taxon>
        <taxon>Bacillati</taxon>
        <taxon>Bacillota</taxon>
        <taxon>Clostridia</taxon>
        <taxon>Eubacteriales</taxon>
        <taxon>Oscillospiraceae</taxon>
        <taxon>Ruminiclostridium</taxon>
    </lineage>
</organism>
<dbReference type="KEGG" id="cce:Ccel_0960"/>
<dbReference type="AlphaFoldDB" id="B8I962"/>
<accession>B8I962</accession>
<keyword evidence="4" id="KW-1185">Reference proteome</keyword>
<evidence type="ECO:0000313" key="4">
    <source>
        <dbReference type="Proteomes" id="UP000001349"/>
    </source>
</evidence>
<dbReference type="PANTHER" id="PTHR44068">
    <property type="entry name" value="ZGC:194242"/>
    <property type="match status" value="1"/>
</dbReference>
<dbReference type="RefSeq" id="WP_015924479.1">
    <property type="nucleotide sequence ID" value="NC_011898.1"/>
</dbReference>
<dbReference type="InterPro" id="IPR050447">
    <property type="entry name" value="Erg6_SMT_methyltransf"/>
</dbReference>
<dbReference type="EMBL" id="CP001348">
    <property type="protein sequence ID" value="ACL75322.1"/>
    <property type="molecule type" value="Genomic_DNA"/>
</dbReference>
<feature type="domain" description="Methyltransferase type 11" evidence="2">
    <location>
        <begin position="55"/>
        <end position="157"/>
    </location>
</feature>
<evidence type="ECO:0000313" key="3">
    <source>
        <dbReference type="EMBL" id="ACL75322.1"/>
    </source>
</evidence>
<dbReference type="InterPro" id="IPR029063">
    <property type="entry name" value="SAM-dependent_MTases_sf"/>
</dbReference>
<reference evidence="3 4" key="1">
    <citation type="submission" date="2009-01" db="EMBL/GenBank/DDBJ databases">
        <title>Complete sequence of Clostridium cellulolyticum H10.</title>
        <authorList>
            <consortium name="US DOE Joint Genome Institute"/>
            <person name="Lucas S."/>
            <person name="Copeland A."/>
            <person name="Lapidus A."/>
            <person name="Glavina del Rio T."/>
            <person name="Dalin E."/>
            <person name="Tice H."/>
            <person name="Bruce D."/>
            <person name="Goodwin L."/>
            <person name="Pitluck S."/>
            <person name="Chertkov O."/>
            <person name="Saunders E."/>
            <person name="Brettin T."/>
            <person name="Detter J.C."/>
            <person name="Han C."/>
            <person name="Larimer F."/>
            <person name="Land M."/>
            <person name="Hauser L."/>
            <person name="Kyrpides N."/>
            <person name="Ivanova N."/>
            <person name="Zhou J."/>
            <person name="Richardson P."/>
        </authorList>
    </citation>
    <scope>NUCLEOTIDE SEQUENCE [LARGE SCALE GENOMIC DNA]</scope>
    <source>
        <strain evidence="4">ATCC 35319 / DSM 5812 / JCM 6584 / H10</strain>
    </source>
</reference>
<dbReference type="InterPro" id="IPR013216">
    <property type="entry name" value="Methyltransf_11"/>
</dbReference>
<protein>
    <submittedName>
        <fullName evidence="3">Methyltransferase type 11</fullName>
    </submittedName>
</protein>